<gene>
    <name evidence="4" type="primary">hyaD_2</name>
    <name evidence="4" type="ORF">ERS852470_00546</name>
</gene>
<name>A0A173Z6E8_9CLOT</name>
<dbReference type="AlphaFoldDB" id="A0A173Z6E8"/>
<dbReference type="InterPro" id="IPR001173">
    <property type="entry name" value="Glyco_trans_2-like"/>
</dbReference>
<dbReference type="Pfam" id="PF00535">
    <property type="entry name" value="Glycos_transf_2"/>
    <property type="match status" value="1"/>
</dbReference>
<dbReference type="Proteomes" id="UP000095558">
    <property type="component" value="Unassembled WGS sequence"/>
</dbReference>
<reference evidence="4 5" key="1">
    <citation type="submission" date="2015-09" db="EMBL/GenBank/DDBJ databases">
        <authorList>
            <consortium name="Pathogen Informatics"/>
        </authorList>
    </citation>
    <scope>NUCLEOTIDE SEQUENCE [LARGE SCALE GENOMIC DNA]</scope>
    <source>
        <strain evidence="4 5">2789STDY5834855</strain>
    </source>
</reference>
<dbReference type="RefSeq" id="WP_055275320.1">
    <property type="nucleotide sequence ID" value="NZ_CYZV01000004.1"/>
</dbReference>
<evidence type="ECO:0000256" key="2">
    <source>
        <dbReference type="ARBA" id="ARBA00022679"/>
    </source>
</evidence>
<keyword evidence="1 4" id="KW-0328">Glycosyltransferase</keyword>
<feature type="domain" description="Glycosyltransferase 2-like" evidence="3">
    <location>
        <begin position="10"/>
        <end position="178"/>
    </location>
</feature>
<evidence type="ECO:0000259" key="3">
    <source>
        <dbReference type="Pfam" id="PF00535"/>
    </source>
</evidence>
<protein>
    <submittedName>
        <fullName evidence="4">Glycosyl transferase family protein</fullName>
        <ecNumber evidence="4">2.4.1.212</ecNumber>
    </submittedName>
</protein>
<keyword evidence="2 4" id="KW-0808">Transferase</keyword>
<dbReference type="PANTHER" id="PTHR22916">
    <property type="entry name" value="GLYCOSYLTRANSFERASE"/>
    <property type="match status" value="1"/>
</dbReference>
<accession>A0A173Z6E8</accession>
<dbReference type="InterPro" id="IPR029044">
    <property type="entry name" value="Nucleotide-diphossugar_trans"/>
</dbReference>
<dbReference type="OrthoDB" id="9807674at2"/>
<dbReference type="SUPFAM" id="SSF53448">
    <property type="entry name" value="Nucleotide-diphospho-sugar transferases"/>
    <property type="match status" value="1"/>
</dbReference>
<dbReference type="GO" id="GO:0050501">
    <property type="term" value="F:hyaluronan synthase activity"/>
    <property type="evidence" value="ECO:0007669"/>
    <property type="project" value="UniProtKB-EC"/>
</dbReference>
<proteinExistence type="predicted"/>
<evidence type="ECO:0000313" key="4">
    <source>
        <dbReference type="EMBL" id="CUN71066.1"/>
    </source>
</evidence>
<dbReference type="PANTHER" id="PTHR22916:SF51">
    <property type="entry name" value="GLYCOSYLTRANSFERASE EPSH-RELATED"/>
    <property type="match status" value="1"/>
</dbReference>
<dbReference type="EC" id="2.4.1.212" evidence="4"/>
<dbReference type="CDD" id="cd00761">
    <property type="entry name" value="Glyco_tranf_GTA_type"/>
    <property type="match status" value="1"/>
</dbReference>
<evidence type="ECO:0000256" key="1">
    <source>
        <dbReference type="ARBA" id="ARBA00022676"/>
    </source>
</evidence>
<evidence type="ECO:0000313" key="5">
    <source>
        <dbReference type="Proteomes" id="UP000095558"/>
    </source>
</evidence>
<dbReference type="Gene3D" id="3.90.550.10">
    <property type="entry name" value="Spore Coat Polysaccharide Biosynthesis Protein SpsA, Chain A"/>
    <property type="match status" value="1"/>
</dbReference>
<dbReference type="EMBL" id="CYZV01000004">
    <property type="protein sequence ID" value="CUN71066.1"/>
    <property type="molecule type" value="Genomic_DNA"/>
</dbReference>
<sequence length="325" mass="38849">MGVTSNPKISIIVPVYNSEKYLKQCIESILNQTFTDFELILIDDGSTDNSSDICDEFAKIDSRIVVRHKENGGICSARNLGLDIARGDYIGFSDCDDLMNKYMYEVLYKSLIKENAEMSCCYCTTESEEFDYNKVFENKSMIVDKEFIYRNLYGISKNDYQYMPMWNKLMRRELFYEIRFDDNGAEDLNITNKLFNLSKKIVLVNSELYCWRQHYESVTHRRFNKRNLEILNTYINCYKYLIENSKEEYAHMCLYKWVKVALNSRYNSKKTRFENEVKFTVNKQFKEYYGVFLRSNFIGVKEKFIFSVFRFMPFTYDLFRKVTES</sequence>
<organism evidence="4 5">
    <name type="scientific">Clostridium disporicum</name>
    <dbReference type="NCBI Taxonomy" id="84024"/>
    <lineage>
        <taxon>Bacteria</taxon>
        <taxon>Bacillati</taxon>
        <taxon>Bacillota</taxon>
        <taxon>Clostridia</taxon>
        <taxon>Eubacteriales</taxon>
        <taxon>Clostridiaceae</taxon>
        <taxon>Clostridium</taxon>
    </lineage>
</organism>